<dbReference type="InterPro" id="IPR036165">
    <property type="entry name" value="YefM-like_sf"/>
</dbReference>
<evidence type="ECO:0000256" key="1">
    <source>
        <dbReference type="ARBA" id="ARBA00009981"/>
    </source>
</evidence>
<name>A0A368HE34_9GAMM</name>
<protein>
    <recommendedName>
        <fullName evidence="2">Antitoxin</fullName>
    </recommendedName>
</protein>
<dbReference type="NCBIfam" id="TIGR01552">
    <property type="entry name" value="phd_fam"/>
    <property type="match status" value="1"/>
</dbReference>
<dbReference type="Gene3D" id="3.40.1620.10">
    <property type="entry name" value="YefM-like domain"/>
    <property type="match status" value="1"/>
</dbReference>
<evidence type="ECO:0000313" key="4">
    <source>
        <dbReference type="Proteomes" id="UP000253250"/>
    </source>
</evidence>
<comment type="caution">
    <text evidence="3">The sequence shown here is derived from an EMBL/GenBank/DDBJ whole genome shotgun (WGS) entry which is preliminary data.</text>
</comment>
<proteinExistence type="inferred from homology"/>
<dbReference type="Pfam" id="PF02604">
    <property type="entry name" value="PhdYeFM_antitox"/>
    <property type="match status" value="1"/>
</dbReference>
<dbReference type="SUPFAM" id="SSF143120">
    <property type="entry name" value="YefM-like"/>
    <property type="match status" value="1"/>
</dbReference>
<dbReference type="EMBL" id="PSYR01000002">
    <property type="protein sequence ID" value="RCN55731.1"/>
    <property type="molecule type" value="Genomic_DNA"/>
</dbReference>
<keyword evidence="4" id="KW-1185">Reference proteome</keyword>
<evidence type="ECO:0000313" key="3">
    <source>
        <dbReference type="EMBL" id="RCN55731.1"/>
    </source>
</evidence>
<dbReference type="OrthoDB" id="9800503at2"/>
<dbReference type="Proteomes" id="UP000253250">
    <property type="component" value="Unassembled WGS sequence"/>
</dbReference>
<sequence length="77" mass="8251">METISLVEAKARLSEILNMVEAGGEVVITRHGKPVARVVSAHGSLKPLPSLAAFRASLPRARASSAELLRVLRDEGY</sequence>
<dbReference type="AlphaFoldDB" id="A0A368HE34"/>
<dbReference type="InterPro" id="IPR006442">
    <property type="entry name" value="Antitoxin_Phd/YefM"/>
</dbReference>
<gene>
    <name evidence="3" type="ORF">C4900_07345</name>
</gene>
<comment type="similarity">
    <text evidence="1 2">Belongs to the phD/YefM antitoxin family.</text>
</comment>
<evidence type="ECO:0000256" key="2">
    <source>
        <dbReference type="RuleBase" id="RU362080"/>
    </source>
</evidence>
<dbReference type="RefSeq" id="WP_114282847.1">
    <property type="nucleotide sequence ID" value="NZ_CP080624.1"/>
</dbReference>
<organism evidence="3 4">
    <name type="scientific">Acidiferrobacter thiooxydans</name>
    <dbReference type="NCBI Taxonomy" id="163359"/>
    <lineage>
        <taxon>Bacteria</taxon>
        <taxon>Pseudomonadati</taxon>
        <taxon>Pseudomonadota</taxon>
        <taxon>Gammaproteobacteria</taxon>
        <taxon>Acidiferrobacterales</taxon>
        <taxon>Acidiferrobacteraceae</taxon>
        <taxon>Acidiferrobacter</taxon>
    </lineage>
</organism>
<reference evidence="3 4" key="1">
    <citation type="submission" date="2018-02" db="EMBL/GenBank/DDBJ databases">
        <title>Insights into the biology of acidophilic members of the Acidiferrobacteraceae family derived from comparative genomic analyses.</title>
        <authorList>
            <person name="Issotta F."/>
            <person name="Thyssen C."/>
            <person name="Mena C."/>
            <person name="Moya A."/>
            <person name="Bellenberg S."/>
            <person name="Sproer C."/>
            <person name="Covarrubias P.C."/>
            <person name="Sand W."/>
            <person name="Quatrini R."/>
            <person name="Vera M."/>
        </authorList>
    </citation>
    <scope>NUCLEOTIDE SEQUENCE [LARGE SCALE GENOMIC DNA]</scope>
    <source>
        <strain evidence="4">m-1</strain>
    </source>
</reference>
<comment type="function">
    <text evidence="2">Antitoxin component of a type II toxin-antitoxin (TA) system.</text>
</comment>
<accession>A0A368HE34</accession>